<name>A0A8J7UTL1_METVO</name>
<feature type="binding site" evidence="7">
    <location>
        <position position="263"/>
    </location>
    <ligand>
        <name>L-histidine</name>
        <dbReference type="ChEBI" id="CHEBI:57595"/>
    </ligand>
</feature>
<comment type="similarity">
    <text evidence="2 6">Belongs to the class-II aminoacyl-tRNA synthetase family.</text>
</comment>
<dbReference type="NCBIfam" id="TIGR00443">
    <property type="entry name" value="hisZ_biosyn_reg"/>
    <property type="match status" value="1"/>
</dbReference>
<dbReference type="GO" id="GO:0004821">
    <property type="term" value="F:histidine-tRNA ligase activity"/>
    <property type="evidence" value="ECO:0007669"/>
    <property type="project" value="UniProtKB-UniRule"/>
</dbReference>
<evidence type="ECO:0000256" key="5">
    <source>
        <dbReference type="ARBA" id="ARBA00047639"/>
    </source>
</evidence>
<dbReference type="InterPro" id="IPR004517">
    <property type="entry name" value="HisZ"/>
</dbReference>
<comment type="subcellular location">
    <subcellularLocation>
        <location evidence="1 6">Cytoplasm</location>
    </subcellularLocation>
</comment>
<dbReference type="HAMAP" id="MF_00125">
    <property type="entry name" value="HisZ"/>
    <property type="match status" value="1"/>
</dbReference>
<evidence type="ECO:0000256" key="3">
    <source>
        <dbReference type="ARBA" id="ARBA00022490"/>
    </source>
</evidence>
<keyword evidence="3 6" id="KW-0963">Cytoplasm</keyword>
<dbReference type="CDD" id="cd00773">
    <property type="entry name" value="HisRS-like_core"/>
    <property type="match status" value="1"/>
</dbReference>
<dbReference type="EC" id="6.1.1.21" evidence="6"/>
<feature type="binding site" evidence="7">
    <location>
        <position position="125"/>
    </location>
    <ligand>
        <name>L-histidine</name>
        <dbReference type="ChEBI" id="CHEBI:57595"/>
    </ligand>
</feature>
<keyword evidence="6 9" id="KW-0436">Ligase</keyword>
<dbReference type="PANTHER" id="PTHR43707:SF1">
    <property type="entry name" value="HISTIDINE--TRNA LIGASE, MITOCHONDRIAL-RELATED"/>
    <property type="match status" value="1"/>
</dbReference>
<gene>
    <name evidence="6" type="primary">hisS</name>
    <name evidence="9" type="ORF">J3E07_001213</name>
</gene>
<dbReference type="Gene3D" id="3.30.930.10">
    <property type="entry name" value="Bira Bifunctional Protein, Domain 2"/>
    <property type="match status" value="1"/>
</dbReference>
<dbReference type="InterPro" id="IPR004154">
    <property type="entry name" value="Anticodon-bd"/>
</dbReference>
<dbReference type="GO" id="GO:0005737">
    <property type="term" value="C:cytoplasm"/>
    <property type="evidence" value="ECO:0007669"/>
    <property type="project" value="UniProtKB-SubCell"/>
</dbReference>
<dbReference type="NCBIfam" id="TIGR00442">
    <property type="entry name" value="hisS"/>
    <property type="match status" value="1"/>
</dbReference>
<dbReference type="InterPro" id="IPR015807">
    <property type="entry name" value="His-tRNA-ligase"/>
</dbReference>
<dbReference type="HAMAP" id="MF_00127">
    <property type="entry name" value="His_tRNA_synth"/>
    <property type="match status" value="1"/>
</dbReference>
<dbReference type="EMBL" id="JAGGMV010000003">
    <property type="protein sequence ID" value="MBP2201788.1"/>
    <property type="molecule type" value="Genomic_DNA"/>
</dbReference>
<evidence type="ECO:0000259" key="8">
    <source>
        <dbReference type="PROSITE" id="PS50862"/>
    </source>
</evidence>
<evidence type="ECO:0000256" key="1">
    <source>
        <dbReference type="ARBA" id="ARBA00004496"/>
    </source>
</evidence>
<dbReference type="Proteomes" id="UP000740329">
    <property type="component" value="Unassembled WGS sequence"/>
</dbReference>
<dbReference type="Pfam" id="PF13393">
    <property type="entry name" value="tRNA-synt_His"/>
    <property type="match status" value="1"/>
</dbReference>
<dbReference type="Pfam" id="PF03129">
    <property type="entry name" value="HGTP_anticodon"/>
    <property type="match status" value="1"/>
</dbReference>
<keyword evidence="6" id="KW-0648">Protein biosynthesis</keyword>
<feature type="binding site" evidence="7">
    <location>
        <begin position="77"/>
        <end position="79"/>
    </location>
    <ligand>
        <name>L-histidine</name>
        <dbReference type="ChEBI" id="CHEBI:57595"/>
    </ligand>
</feature>
<dbReference type="InterPro" id="IPR041715">
    <property type="entry name" value="HisRS-like_core"/>
</dbReference>
<dbReference type="InterPro" id="IPR045864">
    <property type="entry name" value="aa-tRNA-synth_II/BPL/LPL"/>
</dbReference>
<accession>A0A8J7UTL1</accession>
<dbReference type="GO" id="GO:0000105">
    <property type="term" value="P:L-histidine biosynthetic process"/>
    <property type="evidence" value="ECO:0007669"/>
    <property type="project" value="InterPro"/>
</dbReference>
<dbReference type="GO" id="GO:0005524">
    <property type="term" value="F:ATP binding"/>
    <property type="evidence" value="ECO:0007669"/>
    <property type="project" value="UniProtKB-UniRule"/>
</dbReference>
<keyword evidence="4 6" id="KW-0547">Nucleotide-binding</keyword>
<feature type="binding site" evidence="7">
    <location>
        <position position="107"/>
    </location>
    <ligand>
        <name>L-histidine</name>
        <dbReference type="ChEBI" id="CHEBI:57595"/>
    </ligand>
</feature>
<dbReference type="PANTHER" id="PTHR43707">
    <property type="entry name" value="HISTIDYL-TRNA SYNTHETASE"/>
    <property type="match status" value="1"/>
</dbReference>
<feature type="domain" description="Aminoacyl-transfer RNA synthetases class-II family profile" evidence="8">
    <location>
        <begin position="22"/>
        <end position="317"/>
    </location>
</feature>
<dbReference type="InterPro" id="IPR036621">
    <property type="entry name" value="Anticodon-bd_dom_sf"/>
</dbReference>
<dbReference type="RefSeq" id="WP_209591300.1">
    <property type="nucleotide sequence ID" value="NZ_JAGGMV010000003.1"/>
</dbReference>
<evidence type="ECO:0000256" key="4">
    <source>
        <dbReference type="ARBA" id="ARBA00022741"/>
    </source>
</evidence>
<dbReference type="InterPro" id="IPR006195">
    <property type="entry name" value="aa-tRNA-synth_II"/>
</dbReference>
<sequence length="417" mass="48228">MFQKPKGTRDFLPSEMLKRKFIAKKLREVFDNYNFKEICTPTFESFDLLCKKTGDEIRSQLFVFKDHGDREMGLRPELTSSVARYFINEFKNVPKPLKFYYLTNCFRYENPQAGRYREFWQMGCELIGSNKCTADAEVLNLAIEGLKHINMEYEINIGHLGVLKGVFEEFNLSDDESTQIRRLIDKEDIEGLKEVLNAIESEKDISISNVVFEILDLKGNNEIIDILMEKLQKFPKSIEALQNLKEILEYVDHDYIINFGIARGLDYYTGMVFEIYGTKEGARQVCGGGRYDNLIELFEGEPTPAVGFAYGFDRIMLNIEEPEVNEEIIYITTAGNDVELTKESFKLAKQLRENSKIVELDLMNRKLNKSLNFANNLKAKKVIIIGKKDLENNMISVKDMESGEQIQVKSEELLNYL</sequence>
<evidence type="ECO:0000256" key="7">
    <source>
        <dbReference type="PIRSR" id="PIRSR001549-1"/>
    </source>
</evidence>
<feature type="binding site" evidence="7">
    <location>
        <position position="121"/>
    </location>
    <ligand>
        <name>L-histidine</name>
        <dbReference type="ChEBI" id="CHEBI:57595"/>
    </ligand>
</feature>
<dbReference type="GO" id="GO:0006427">
    <property type="term" value="P:histidyl-tRNA aminoacylation"/>
    <property type="evidence" value="ECO:0007669"/>
    <property type="project" value="UniProtKB-UniRule"/>
</dbReference>
<dbReference type="InterPro" id="IPR004516">
    <property type="entry name" value="HisRS/HisZ"/>
</dbReference>
<dbReference type="PIRSF" id="PIRSF001549">
    <property type="entry name" value="His-tRNA_synth"/>
    <property type="match status" value="1"/>
</dbReference>
<evidence type="ECO:0000256" key="6">
    <source>
        <dbReference type="HAMAP-Rule" id="MF_00127"/>
    </source>
</evidence>
<dbReference type="Gene3D" id="3.40.50.800">
    <property type="entry name" value="Anticodon-binding domain"/>
    <property type="match status" value="1"/>
</dbReference>
<evidence type="ECO:0000313" key="10">
    <source>
        <dbReference type="Proteomes" id="UP000740329"/>
    </source>
</evidence>
<proteinExistence type="inferred from homology"/>
<dbReference type="PROSITE" id="PS50862">
    <property type="entry name" value="AA_TRNA_LIGASE_II"/>
    <property type="match status" value="1"/>
</dbReference>
<evidence type="ECO:0000256" key="2">
    <source>
        <dbReference type="ARBA" id="ARBA00008226"/>
    </source>
</evidence>
<feature type="binding site" evidence="7">
    <location>
        <begin position="267"/>
        <end position="268"/>
    </location>
    <ligand>
        <name>L-histidine</name>
        <dbReference type="ChEBI" id="CHEBI:57595"/>
    </ligand>
</feature>
<reference evidence="9" key="1">
    <citation type="submission" date="2021-03" db="EMBL/GenBank/DDBJ databases">
        <title>Genomic Encyclopedia of Type Strains, Phase IV (KMG-V): Genome sequencing to study the core and pangenomes of soil and plant-associated prokaryotes.</title>
        <authorList>
            <person name="Whitman W."/>
        </authorList>
    </citation>
    <scope>NUCLEOTIDE SEQUENCE</scope>
    <source>
        <strain evidence="9">C4</strain>
    </source>
</reference>
<evidence type="ECO:0000313" key="9">
    <source>
        <dbReference type="EMBL" id="MBP2201788.1"/>
    </source>
</evidence>
<dbReference type="SUPFAM" id="SSF55681">
    <property type="entry name" value="Class II aaRS and biotin synthetases"/>
    <property type="match status" value="1"/>
</dbReference>
<dbReference type="SUPFAM" id="SSF52954">
    <property type="entry name" value="Class II aaRS ABD-related"/>
    <property type="match status" value="1"/>
</dbReference>
<organism evidence="9 10">
    <name type="scientific">Methanococcus voltae</name>
    <dbReference type="NCBI Taxonomy" id="2188"/>
    <lineage>
        <taxon>Archaea</taxon>
        <taxon>Methanobacteriati</taxon>
        <taxon>Methanobacteriota</taxon>
        <taxon>Methanomada group</taxon>
        <taxon>Methanococci</taxon>
        <taxon>Methanococcales</taxon>
        <taxon>Methanococcaceae</taxon>
        <taxon>Methanococcus</taxon>
    </lineage>
</organism>
<keyword evidence="6" id="KW-0030">Aminoacyl-tRNA synthetase</keyword>
<keyword evidence="6" id="KW-0067">ATP-binding</keyword>
<protein>
    <recommendedName>
        <fullName evidence="6">Histidine--tRNA ligase</fullName>
        <ecNumber evidence="6">6.1.1.21</ecNumber>
    </recommendedName>
    <alternativeName>
        <fullName evidence="6">Histidyl-tRNA synthetase</fullName>
        <shortName evidence="6">HisRS</shortName>
    </alternativeName>
</protein>
<comment type="catalytic activity">
    <reaction evidence="5 6">
        <text>tRNA(His) + L-histidine + ATP = L-histidyl-tRNA(His) + AMP + diphosphate + H(+)</text>
        <dbReference type="Rhea" id="RHEA:17313"/>
        <dbReference type="Rhea" id="RHEA-COMP:9665"/>
        <dbReference type="Rhea" id="RHEA-COMP:9689"/>
        <dbReference type="ChEBI" id="CHEBI:15378"/>
        <dbReference type="ChEBI" id="CHEBI:30616"/>
        <dbReference type="ChEBI" id="CHEBI:33019"/>
        <dbReference type="ChEBI" id="CHEBI:57595"/>
        <dbReference type="ChEBI" id="CHEBI:78442"/>
        <dbReference type="ChEBI" id="CHEBI:78527"/>
        <dbReference type="ChEBI" id="CHEBI:456215"/>
        <dbReference type="EC" id="6.1.1.21"/>
    </reaction>
</comment>
<comment type="caution">
    <text evidence="9">The sequence shown here is derived from an EMBL/GenBank/DDBJ whole genome shotgun (WGS) entry which is preliminary data.</text>
</comment>
<dbReference type="AlphaFoldDB" id="A0A8J7UTL1"/>